<comment type="caution">
    <text evidence="3">The sequence shown here is derived from an EMBL/GenBank/DDBJ whole genome shotgun (WGS) entry which is preliminary data.</text>
</comment>
<dbReference type="Pfam" id="PF13966">
    <property type="entry name" value="zf-RVT"/>
    <property type="match status" value="1"/>
</dbReference>
<dbReference type="Proteomes" id="UP000886595">
    <property type="component" value="Unassembled WGS sequence"/>
</dbReference>
<reference evidence="3 4" key="1">
    <citation type="submission" date="2020-02" db="EMBL/GenBank/DDBJ databases">
        <authorList>
            <person name="Ma Q."/>
            <person name="Huang Y."/>
            <person name="Song X."/>
            <person name="Pei D."/>
        </authorList>
    </citation>
    <scope>NUCLEOTIDE SEQUENCE [LARGE SCALE GENOMIC DNA]</scope>
    <source>
        <strain evidence="3">Sxm20200214</strain>
        <tissue evidence="3">Leaf</tissue>
    </source>
</reference>
<feature type="domain" description="Reverse transcriptase zinc-binding" evidence="2">
    <location>
        <begin position="304"/>
        <end position="388"/>
    </location>
</feature>
<evidence type="ECO:0000259" key="2">
    <source>
        <dbReference type="Pfam" id="PF13966"/>
    </source>
</evidence>
<dbReference type="OrthoDB" id="1109891at2759"/>
<keyword evidence="1" id="KW-1133">Transmembrane helix</keyword>
<evidence type="ECO:0000313" key="3">
    <source>
        <dbReference type="EMBL" id="KAG2300644.1"/>
    </source>
</evidence>
<evidence type="ECO:0000313" key="4">
    <source>
        <dbReference type="Proteomes" id="UP000886595"/>
    </source>
</evidence>
<proteinExistence type="predicted"/>
<dbReference type="PANTHER" id="PTHR33116">
    <property type="entry name" value="REVERSE TRANSCRIPTASE ZINC-BINDING DOMAIN-CONTAINING PROTEIN-RELATED-RELATED"/>
    <property type="match status" value="1"/>
</dbReference>
<dbReference type="EMBL" id="JAAMPC010000008">
    <property type="protein sequence ID" value="KAG2300644.1"/>
    <property type="molecule type" value="Genomic_DNA"/>
</dbReference>
<dbReference type="InterPro" id="IPR026960">
    <property type="entry name" value="RVT-Znf"/>
</dbReference>
<accession>A0A8X7V393</accession>
<sequence length="484" mass="55930">MNRDKTQLFHAGLSLEETNALSAYGFSTGSLPIRYLGLPLMQRKLKISEYSPLIDKLNIKFNSWATKSLSFAGRSLLLKTVIMGLVNFWLSTFSLPKGCIRRIESLCSRFLWSGSIDHRAHAKVSWKSVCLPKEEGGLGLKSFQRWNLTLLLRFIWLLFSGSASLWVAWHRRYNCPSNYLFWSQQETPAQTWNWRCLLRLRELASRFLMSEINNGCSTSFWFDNWTRSGPLIGVFGQDGTRRLRIRINASVAEACNASGWNLPHPRSEEEVALHAYLTSVPVPSPEEGPDVITWFTNGNSSEVYSSTKTWDAIRLRGPIQQYAKQIWFSGATPKHAFHFWVTNLNRLPTRSRLCSWGMQTPNHCCICLTQPETRDHLMLSCPYSLLIWVEIKRHLRCLVPTFNDWSQLMQWTCTPTPTAPAVLKMLVLQALTYSIWQQRNNVLHNQVIVPALVVFKDINRQVINSIYALRNRKKFRNLMQLWLI</sequence>
<dbReference type="AlphaFoldDB" id="A0A8X7V393"/>
<dbReference type="PANTHER" id="PTHR33116:SF76">
    <property type="entry name" value="DUF4283 DOMAIN-CONTAINING PROTEIN"/>
    <property type="match status" value="1"/>
</dbReference>
<keyword evidence="4" id="KW-1185">Reference proteome</keyword>
<gene>
    <name evidence="3" type="ORF">Bca52824_037116</name>
</gene>
<keyword evidence="1" id="KW-0812">Transmembrane</keyword>
<keyword evidence="1" id="KW-0472">Membrane</keyword>
<name>A0A8X7V393_BRACI</name>
<protein>
    <recommendedName>
        <fullName evidence="2">Reverse transcriptase zinc-binding domain-containing protein</fullName>
    </recommendedName>
</protein>
<evidence type="ECO:0000256" key="1">
    <source>
        <dbReference type="SAM" id="Phobius"/>
    </source>
</evidence>
<feature type="transmembrane region" description="Helical" evidence="1">
    <location>
        <begin position="150"/>
        <end position="169"/>
    </location>
</feature>
<organism evidence="3 4">
    <name type="scientific">Brassica carinata</name>
    <name type="common">Ethiopian mustard</name>
    <name type="synonym">Abyssinian cabbage</name>
    <dbReference type="NCBI Taxonomy" id="52824"/>
    <lineage>
        <taxon>Eukaryota</taxon>
        <taxon>Viridiplantae</taxon>
        <taxon>Streptophyta</taxon>
        <taxon>Embryophyta</taxon>
        <taxon>Tracheophyta</taxon>
        <taxon>Spermatophyta</taxon>
        <taxon>Magnoliopsida</taxon>
        <taxon>eudicotyledons</taxon>
        <taxon>Gunneridae</taxon>
        <taxon>Pentapetalae</taxon>
        <taxon>rosids</taxon>
        <taxon>malvids</taxon>
        <taxon>Brassicales</taxon>
        <taxon>Brassicaceae</taxon>
        <taxon>Brassiceae</taxon>
        <taxon>Brassica</taxon>
    </lineage>
</organism>